<organism evidence="1 2">
    <name type="scientific">Tetrapyrgos nigripes</name>
    <dbReference type="NCBI Taxonomy" id="182062"/>
    <lineage>
        <taxon>Eukaryota</taxon>
        <taxon>Fungi</taxon>
        <taxon>Dikarya</taxon>
        <taxon>Basidiomycota</taxon>
        <taxon>Agaricomycotina</taxon>
        <taxon>Agaricomycetes</taxon>
        <taxon>Agaricomycetidae</taxon>
        <taxon>Agaricales</taxon>
        <taxon>Marasmiineae</taxon>
        <taxon>Marasmiaceae</taxon>
        <taxon>Tetrapyrgos</taxon>
    </lineage>
</organism>
<protein>
    <submittedName>
        <fullName evidence="1">Uncharacterized protein</fullName>
    </submittedName>
</protein>
<name>A0A8H5GLT8_9AGAR</name>
<accession>A0A8H5GLT8</accession>
<sequence>MLIVNTKIADYFGDNEPDTELLSVTERFYKELRSLKESRRPWMTPR</sequence>
<comment type="caution">
    <text evidence="1">The sequence shown here is derived from an EMBL/GenBank/DDBJ whole genome shotgun (WGS) entry which is preliminary data.</text>
</comment>
<reference evidence="1 2" key="1">
    <citation type="journal article" date="2020" name="ISME J.">
        <title>Uncovering the hidden diversity of litter-decomposition mechanisms in mushroom-forming fungi.</title>
        <authorList>
            <person name="Floudas D."/>
            <person name="Bentzer J."/>
            <person name="Ahren D."/>
            <person name="Johansson T."/>
            <person name="Persson P."/>
            <person name="Tunlid A."/>
        </authorList>
    </citation>
    <scope>NUCLEOTIDE SEQUENCE [LARGE SCALE GENOMIC DNA]</scope>
    <source>
        <strain evidence="1 2">CBS 291.85</strain>
    </source>
</reference>
<evidence type="ECO:0000313" key="2">
    <source>
        <dbReference type="Proteomes" id="UP000559256"/>
    </source>
</evidence>
<keyword evidence="2" id="KW-1185">Reference proteome</keyword>
<dbReference type="AlphaFoldDB" id="A0A8H5GLT8"/>
<dbReference type="EMBL" id="JAACJM010000019">
    <property type="protein sequence ID" value="KAF5367473.1"/>
    <property type="molecule type" value="Genomic_DNA"/>
</dbReference>
<dbReference type="Proteomes" id="UP000559256">
    <property type="component" value="Unassembled WGS sequence"/>
</dbReference>
<evidence type="ECO:0000313" key="1">
    <source>
        <dbReference type="EMBL" id="KAF5367473.1"/>
    </source>
</evidence>
<proteinExistence type="predicted"/>
<gene>
    <name evidence="1" type="ORF">D9758_003684</name>
</gene>